<feature type="compositionally biased region" description="Basic residues" evidence="1">
    <location>
        <begin position="406"/>
        <end position="432"/>
    </location>
</feature>
<proteinExistence type="predicted"/>
<reference evidence="2 3" key="1">
    <citation type="journal article" date="2014" name="Nat. Commun.">
        <title>Klebsormidium flaccidum genome reveals primary factors for plant terrestrial adaptation.</title>
        <authorList>
            <person name="Hori K."/>
            <person name="Maruyama F."/>
            <person name="Fujisawa T."/>
            <person name="Togashi T."/>
            <person name="Yamamoto N."/>
            <person name="Seo M."/>
            <person name="Sato S."/>
            <person name="Yamada T."/>
            <person name="Mori H."/>
            <person name="Tajima N."/>
            <person name="Moriyama T."/>
            <person name="Ikeuchi M."/>
            <person name="Watanabe M."/>
            <person name="Wada H."/>
            <person name="Kobayashi K."/>
            <person name="Saito M."/>
            <person name="Masuda T."/>
            <person name="Sasaki-Sekimoto Y."/>
            <person name="Mashiguchi K."/>
            <person name="Awai K."/>
            <person name="Shimojima M."/>
            <person name="Masuda S."/>
            <person name="Iwai M."/>
            <person name="Nobusawa T."/>
            <person name="Narise T."/>
            <person name="Kondo S."/>
            <person name="Saito H."/>
            <person name="Sato R."/>
            <person name="Murakawa M."/>
            <person name="Ihara Y."/>
            <person name="Oshima-Yamada Y."/>
            <person name="Ohtaka K."/>
            <person name="Satoh M."/>
            <person name="Sonobe K."/>
            <person name="Ishii M."/>
            <person name="Ohtani R."/>
            <person name="Kanamori-Sato M."/>
            <person name="Honoki R."/>
            <person name="Miyazaki D."/>
            <person name="Mochizuki H."/>
            <person name="Umetsu J."/>
            <person name="Higashi K."/>
            <person name="Shibata D."/>
            <person name="Kamiya Y."/>
            <person name="Sato N."/>
            <person name="Nakamura Y."/>
            <person name="Tabata S."/>
            <person name="Ida S."/>
            <person name="Kurokawa K."/>
            <person name="Ohta H."/>
        </authorList>
    </citation>
    <scope>NUCLEOTIDE SEQUENCE [LARGE SCALE GENOMIC DNA]</scope>
    <source>
        <strain evidence="2 3">NIES-2285</strain>
    </source>
</reference>
<feature type="compositionally biased region" description="Polar residues" evidence="1">
    <location>
        <begin position="388"/>
        <end position="404"/>
    </location>
</feature>
<dbReference type="EMBL" id="DF238490">
    <property type="protein sequence ID" value="GAQ93452.1"/>
    <property type="molecule type" value="Genomic_DNA"/>
</dbReference>
<accession>A0A1Y1ITN8</accession>
<feature type="region of interest" description="Disordered" evidence="1">
    <location>
        <begin position="102"/>
        <end position="206"/>
    </location>
</feature>
<dbReference type="OrthoDB" id="2437262at2759"/>
<name>A0A1Y1ITN8_KLENI</name>
<keyword evidence="3" id="KW-1185">Reference proteome</keyword>
<dbReference type="AlphaFoldDB" id="A0A1Y1ITN8"/>
<evidence type="ECO:0000313" key="3">
    <source>
        <dbReference type="Proteomes" id="UP000054558"/>
    </source>
</evidence>
<protein>
    <recommendedName>
        <fullName evidence="4">C3H1-type domain-containing protein</fullName>
    </recommendedName>
</protein>
<organism evidence="2 3">
    <name type="scientific">Klebsormidium nitens</name>
    <name type="common">Green alga</name>
    <name type="synonym">Ulothrix nitens</name>
    <dbReference type="NCBI Taxonomy" id="105231"/>
    <lineage>
        <taxon>Eukaryota</taxon>
        <taxon>Viridiplantae</taxon>
        <taxon>Streptophyta</taxon>
        <taxon>Klebsormidiophyceae</taxon>
        <taxon>Klebsormidiales</taxon>
        <taxon>Klebsormidiaceae</taxon>
        <taxon>Klebsormidium</taxon>
    </lineage>
</organism>
<sequence>MNELDAVLREDSGELPYFYTLPKVHKNPVKWRPVSATHRPHTCNNQLTSIPRFNSLMRLFTLPHQPLRLPPWRRNRLRLRRTLRRQLVPRLDRQHLLRRPYRDLLSDHRRNRRPGTVPDSRNGRNSGDRNRPTRGGTPRDITRARVRGPAPDNQNQWNNPRGRAPSGNAQFRGGPGPIRGGFFPQMNQRTTGPRAPYVRPSAPAPRNLTTLRQADMPIFTTVEGKLTELCVFTARNQPCTRTNCAYSHEPKDKRVCRHYWTKGLFCSDDAACLLGHHEALAAVKLQRSFRSMANQGAGGANVANQGGGNIQGGGATINGGGVGGAANGGVGGAASGNIAASGALAGNGRANDGSGNGDNDRNPFLIPLAPSPTQTYPPGNLTLAPPNGNGNTIPKTPSTKTSLPRSRPRLAPHSRARPRQARFPHPRPRPRS</sequence>
<feature type="region of interest" description="Disordered" evidence="1">
    <location>
        <begin position="349"/>
        <end position="432"/>
    </location>
</feature>
<evidence type="ECO:0000313" key="2">
    <source>
        <dbReference type="EMBL" id="GAQ93452.1"/>
    </source>
</evidence>
<dbReference type="Proteomes" id="UP000054558">
    <property type="component" value="Unassembled WGS sequence"/>
</dbReference>
<gene>
    <name evidence="2" type="ORF">KFL_015410010</name>
</gene>
<evidence type="ECO:0008006" key="4">
    <source>
        <dbReference type="Google" id="ProtNLM"/>
    </source>
</evidence>
<evidence type="ECO:0000256" key="1">
    <source>
        <dbReference type="SAM" id="MobiDB-lite"/>
    </source>
</evidence>